<feature type="region of interest" description="Disordered" evidence="1">
    <location>
        <begin position="30"/>
        <end position="73"/>
    </location>
</feature>
<organism evidence="2 3">
    <name type="scientific">Ganoderma sinense ZZ0214-1</name>
    <dbReference type="NCBI Taxonomy" id="1077348"/>
    <lineage>
        <taxon>Eukaryota</taxon>
        <taxon>Fungi</taxon>
        <taxon>Dikarya</taxon>
        <taxon>Basidiomycota</taxon>
        <taxon>Agaricomycotina</taxon>
        <taxon>Agaricomycetes</taxon>
        <taxon>Polyporales</taxon>
        <taxon>Polyporaceae</taxon>
        <taxon>Ganoderma</taxon>
    </lineage>
</organism>
<keyword evidence="3" id="KW-1185">Reference proteome</keyword>
<dbReference type="EMBL" id="AYKW01000006">
    <property type="protein sequence ID" value="PIL33853.1"/>
    <property type="molecule type" value="Genomic_DNA"/>
</dbReference>
<protein>
    <submittedName>
        <fullName evidence="2">Uncharacterized protein</fullName>
    </submittedName>
</protein>
<evidence type="ECO:0000256" key="1">
    <source>
        <dbReference type="SAM" id="MobiDB-lite"/>
    </source>
</evidence>
<dbReference type="Proteomes" id="UP000230002">
    <property type="component" value="Unassembled WGS sequence"/>
</dbReference>
<sequence length="173" mass="18218">MAVAQCYSPPPQPALPSLAFASLDPAASAHAVLPDPRSPPGVSHVPHIPHVDTASSPSLTDSSTASDENTSTSTSPIIMDVLDACLAELASEQWLTDTDTAVWAWDTLLEQQQYHRSPAVSQMLFEDPELRGWIETLQIPPVAVPVHAHGPPPASSSSSSSRPVSVSPGPFLT</sequence>
<reference evidence="2 3" key="1">
    <citation type="journal article" date="2015" name="Sci. Rep.">
        <title>Chromosome-level genome map provides insights into diverse defense mechanisms in the medicinal fungus Ganoderma sinense.</title>
        <authorList>
            <person name="Zhu Y."/>
            <person name="Xu J."/>
            <person name="Sun C."/>
            <person name="Zhou S."/>
            <person name="Xu H."/>
            <person name="Nelson D.R."/>
            <person name="Qian J."/>
            <person name="Song J."/>
            <person name="Luo H."/>
            <person name="Xiang L."/>
            <person name="Li Y."/>
            <person name="Xu Z."/>
            <person name="Ji A."/>
            <person name="Wang L."/>
            <person name="Lu S."/>
            <person name="Hayward A."/>
            <person name="Sun W."/>
            <person name="Li X."/>
            <person name="Schwartz D.C."/>
            <person name="Wang Y."/>
            <person name="Chen S."/>
        </authorList>
    </citation>
    <scope>NUCLEOTIDE SEQUENCE [LARGE SCALE GENOMIC DNA]</scope>
    <source>
        <strain evidence="2 3">ZZ0214-1</strain>
    </source>
</reference>
<accession>A0A2G8SJB2</accession>
<dbReference type="AlphaFoldDB" id="A0A2G8SJB2"/>
<evidence type="ECO:0000313" key="3">
    <source>
        <dbReference type="Proteomes" id="UP000230002"/>
    </source>
</evidence>
<feature type="region of interest" description="Disordered" evidence="1">
    <location>
        <begin position="147"/>
        <end position="173"/>
    </location>
</feature>
<name>A0A2G8SJB2_9APHY</name>
<feature type="compositionally biased region" description="Low complexity" evidence="1">
    <location>
        <begin position="52"/>
        <end position="67"/>
    </location>
</feature>
<evidence type="ECO:0000313" key="2">
    <source>
        <dbReference type="EMBL" id="PIL33853.1"/>
    </source>
</evidence>
<gene>
    <name evidence="2" type="ORF">GSI_03559</name>
</gene>
<proteinExistence type="predicted"/>
<comment type="caution">
    <text evidence="2">The sequence shown here is derived from an EMBL/GenBank/DDBJ whole genome shotgun (WGS) entry which is preliminary data.</text>
</comment>